<dbReference type="InterPro" id="IPR059179">
    <property type="entry name" value="MLKL-like_MCAfunc"/>
</dbReference>
<feature type="domain" description="Protein kinase" evidence="2">
    <location>
        <begin position="752"/>
        <end position="1012"/>
    </location>
</feature>
<feature type="region of interest" description="Disordered" evidence="1">
    <location>
        <begin position="1041"/>
        <end position="1095"/>
    </location>
</feature>
<feature type="compositionally biased region" description="Basic and acidic residues" evidence="1">
    <location>
        <begin position="316"/>
        <end position="327"/>
    </location>
</feature>
<dbReference type="InterPro" id="IPR051681">
    <property type="entry name" value="Ser/Thr_Kinases-Pseudokinases"/>
</dbReference>
<dbReference type="InterPro" id="IPR036537">
    <property type="entry name" value="Adaptor_Cbl_N_dom_sf"/>
</dbReference>
<feature type="region of interest" description="Disordered" evidence="1">
    <location>
        <begin position="309"/>
        <end position="330"/>
    </location>
</feature>
<dbReference type="InterPro" id="IPR008271">
    <property type="entry name" value="Ser/Thr_kinase_AS"/>
</dbReference>
<dbReference type="OrthoDB" id="1668230at2759"/>
<dbReference type="EMBL" id="KZ084139">
    <property type="protein sequence ID" value="OSC98340.1"/>
    <property type="molecule type" value="Genomic_DNA"/>
</dbReference>
<name>A0A1Y2ID67_TRAC3</name>
<feature type="compositionally biased region" description="Low complexity" evidence="1">
    <location>
        <begin position="1070"/>
        <end position="1087"/>
    </location>
</feature>
<feature type="compositionally biased region" description="Polar residues" evidence="1">
    <location>
        <begin position="608"/>
        <end position="621"/>
    </location>
</feature>
<sequence length="1358" mass="150524">MSGAPWNIYAEQLEGLQYGFPLWVPDPAPQMKPVELGDVGWVREGEFIPVFNAFRAAEDSQPWEETPDGFVPLSTRGLAFIGPREKIGQTLLCSNSIKQRAASTNLGAGSTTTGPSGNIGFSFLCRDDAGAILSFHPAAMSHEVLAESTIKNYISANFDSWYRFATEVRGFPLREQDLRFVIGTTKSIRWAVAAFRGRYRNKKGVLTGALGAVPGTANMSFTISDQSLPSTHWRIGPPTRTNPRAHHSEALLIEDSKDEALRPYDQCLFIHSVKAKRRLIPRFLKAGAGPHELPRHEDDPRTEQLLSALSEDSDYETDRDSNERAAADGELSDPVDVLLDYILENSDARMAIASDVDLYEILQTQPGWPEDLRSALYTLSPTIIVSNDGVGTAYAVGRNEKSTQHSKVIDESVLASTPTSAEVSVERMLSEYEAIREHVRDALVAVLGKAEDVVQHFPDAAEHMDEPVAPLTEAAQILLQLWVAAQTAQVFRHGCLRLADSCAVMLKAVRDEVVDAGNAADVNLRIPIARLTEAFDQAYKTVIKQSSGTFITGFLKRRVNRQALLSCSDTLENVLSSFNFSLALRVHRQLNDNTPRQDTGPDFGTLLDDSNPSKPPHTTSPAAHINKGLALDDLDIEQELGRAVRAARSESLREFTSILGVTRDEMPEAVRALQGELEASLAKGAQGESLDYLHSEEAPASIGAKKTEQAALIGTPRGETLEFLKASIDVLSKFNRAAPDDLPGWTITRYEIDREELISVGAWSKVYRGTWKGQAVVIKILAEATPRHMFMQQISTWKALHHPHVLELLGASSGYSDPPWHTVHPYYHNGSLVQHIRRIPKENTVDLLCMTLEIAKGMSYLHSQDILHGDLKAENILVDDEGHCVVYNFGQSDMKAEVYRISGIPPFPDSLRWQAPELMSGENGVTFQSDVYAFAITCVEICTHGAVPWPMADDDAVRQTVLGHNERPFLPHNQPWSSGLAGIVSECWARDPAQRPSFVRVEQALGKLHEIFSASTGGSRVQDTDTALLGKYFSSLLTEPMEQGPDRRATISPDPSVSTAAPQRGQEYASSPQSQSHEVHSSVSSPLLEKEHTSDVEDERRYRRFLIHEFNPTLTLPLWSPSKVPIGAVGYHSPSRGGEFIILFDSLNPSKSPEGRAQPIPSLLSYGRINQSKFRQDRRGVAQRGMDMVASWAGISRGQGPARYTRRYLEPLRAGHVATRLFTESTVYRYIEDLATPKKWLRENIDQILALYQEEHSIVKEDVCLVIGTLEAEQYALLVSHEHRNGRASFNVFRSPQAGQPWGEFTFEVDEPSTSADDGRSPHQYAEKVSKYNRGGRWDSVLLARLRFKSDQSEPTVL</sequence>
<dbReference type="InterPro" id="IPR011009">
    <property type="entry name" value="Kinase-like_dom_sf"/>
</dbReference>
<dbReference type="PANTHER" id="PTHR44329">
    <property type="entry name" value="SERINE/THREONINE-PROTEIN KINASE TNNI3K-RELATED"/>
    <property type="match status" value="1"/>
</dbReference>
<dbReference type="Gene3D" id="1.10.510.10">
    <property type="entry name" value="Transferase(Phosphotransferase) domain 1"/>
    <property type="match status" value="1"/>
</dbReference>
<gene>
    <name evidence="3" type="ORF">PYCCODRAFT_1397242</name>
</gene>
<dbReference type="SUPFAM" id="SSF56112">
    <property type="entry name" value="Protein kinase-like (PK-like)"/>
    <property type="match status" value="1"/>
</dbReference>
<dbReference type="InterPro" id="IPR000719">
    <property type="entry name" value="Prot_kinase_dom"/>
</dbReference>
<proteinExistence type="predicted"/>
<evidence type="ECO:0000256" key="1">
    <source>
        <dbReference type="SAM" id="MobiDB-lite"/>
    </source>
</evidence>
<dbReference type="PROSITE" id="PS00108">
    <property type="entry name" value="PROTEIN_KINASE_ST"/>
    <property type="match status" value="1"/>
</dbReference>
<dbReference type="CDD" id="cd21037">
    <property type="entry name" value="MLKL_NTD"/>
    <property type="match status" value="1"/>
</dbReference>
<dbReference type="GO" id="GO:0007166">
    <property type="term" value="P:cell surface receptor signaling pathway"/>
    <property type="evidence" value="ECO:0007669"/>
    <property type="project" value="InterPro"/>
</dbReference>
<evidence type="ECO:0000313" key="4">
    <source>
        <dbReference type="Proteomes" id="UP000193067"/>
    </source>
</evidence>
<dbReference type="Gene3D" id="1.20.930.20">
    <property type="entry name" value="Adaptor protein Cbl, N-terminal domain"/>
    <property type="match status" value="1"/>
</dbReference>
<evidence type="ECO:0000313" key="3">
    <source>
        <dbReference type="EMBL" id="OSC98340.1"/>
    </source>
</evidence>
<dbReference type="STRING" id="1353009.A0A1Y2ID67"/>
<dbReference type="PROSITE" id="PS50011">
    <property type="entry name" value="PROTEIN_KINASE_DOM"/>
    <property type="match status" value="1"/>
</dbReference>
<dbReference type="GO" id="GO:0004674">
    <property type="term" value="F:protein serine/threonine kinase activity"/>
    <property type="evidence" value="ECO:0007669"/>
    <property type="project" value="TreeGrafter"/>
</dbReference>
<protein>
    <recommendedName>
        <fullName evidence="2">Protein kinase domain-containing protein</fullName>
    </recommendedName>
</protein>
<keyword evidence="4" id="KW-1185">Reference proteome</keyword>
<accession>A0A1Y2ID67</accession>
<dbReference type="PRINTS" id="PR00109">
    <property type="entry name" value="TYRKINASE"/>
</dbReference>
<dbReference type="Pfam" id="PF07714">
    <property type="entry name" value="PK_Tyr_Ser-Thr"/>
    <property type="match status" value="1"/>
</dbReference>
<dbReference type="PANTHER" id="PTHR44329:SF272">
    <property type="entry name" value="PROTEIN KINASE SUPERFAMILY PROTEIN"/>
    <property type="match status" value="1"/>
</dbReference>
<feature type="region of interest" description="Disordered" evidence="1">
    <location>
        <begin position="591"/>
        <end position="623"/>
    </location>
</feature>
<dbReference type="SMART" id="SM00220">
    <property type="entry name" value="S_TKc"/>
    <property type="match status" value="1"/>
</dbReference>
<dbReference type="GO" id="GO:0005524">
    <property type="term" value="F:ATP binding"/>
    <property type="evidence" value="ECO:0007669"/>
    <property type="project" value="InterPro"/>
</dbReference>
<organism evidence="3 4">
    <name type="scientific">Trametes coccinea (strain BRFM310)</name>
    <name type="common">Pycnoporus coccineus</name>
    <dbReference type="NCBI Taxonomy" id="1353009"/>
    <lineage>
        <taxon>Eukaryota</taxon>
        <taxon>Fungi</taxon>
        <taxon>Dikarya</taxon>
        <taxon>Basidiomycota</taxon>
        <taxon>Agaricomycotina</taxon>
        <taxon>Agaricomycetes</taxon>
        <taxon>Polyporales</taxon>
        <taxon>Polyporaceae</taxon>
        <taxon>Trametes</taxon>
    </lineage>
</organism>
<dbReference type="InterPro" id="IPR001245">
    <property type="entry name" value="Ser-Thr/Tyr_kinase_cat_dom"/>
</dbReference>
<evidence type="ECO:0000259" key="2">
    <source>
        <dbReference type="PROSITE" id="PS50011"/>
    </source>
</evidence>
<dbReference type="Proteomes" id="UP000193067">
    <property type="component" value="Unassembled WGS sequence"/>
</dbReference>
<reference evidence="3 4" key="1">
    <citation type="journal article" date="2015" name="Biotechnol. Biofuels">
        <title>Enhanced degradation of softwood versus hardwood by the white-rot fungus Pycnoporus coccineus.</title>
        <authorList>
            <person name="Couturier M."/>
            <person name="Navarro D."/>
            <person name="Chevret D."/>
            <person name="Henrissat B."/>
            <person name="Piumi F."/>
            <person name="Ruiz-Duenas F.J."/>
            <person name="Martinez A.T."/>
            <person name="Grigoriev I.V."/>
            <person name="Riley R."/>
            <person name="Lipzen A."/>
            <person name="Berrin J.G."/>
            <person name="Master E.R."/>
            <person name="Rosso M.N."/>
        </authorList>
    </citation>
    <scope>NUCLEOTIDE SEQUENCE [LARGE SCALE GENOMIC DNA]</scope>
    <source>
        <strain evidence="3 4">BRFM310</strain>
    </source>
</reference>